<evidence type="ECO:0000313" key="2">
    <source>
        <dbReference type="EMBL" id="CAE7938953.1"/>
    </source>
</evidence>
<dbReference type="GO" id="GO:0031267">
    <property type="term" value="F:small GTPase binding"/>
    <property type="evidence" value="ECO:0007669"/>
    <property type="project" value="TreeGrafter"/>
</dbReference>
<name>A0A813C3Q5_9DINO</name>
<dbReference type="PROSITE" id="PS50086">
    <property type="entry name" value="TBC_RABGAP"/>
    <property type="match status" value="1"/>
</dbReference>
<dbReference type="InterPro" id="IPR000195">
    <property type="entry name" value="Rab-GAP-TBC_dom"/>
</dbReference>
<dbReference type="InterPro" id="IPR050302">
    <property type="entry name" value="Rab_GAP_TBC_domain"/>
</dbReference>
<dbReference type="InterPro" id="IPR035969">
    <property type="entry name" value="Rab-GAP_TBC_sf"/>
</dbReference>
<dbReference type="PANTHER" id="PTHR47219:SF20">
    <property type="entry name" value="TBC1 DOMAIN FAMILY MEMBER 2B"/>
    <property type="match status" value="1"/>
</dbReference>
<dbReference type="SUPFAM" id="SSF47923">
    <property type="entry name" value="Ypt/Rab-GAP domain of gyp1p"/>
    <property type="match status" value="2"/>
</dbReference>
<dbReference type="Proteomes" id="UP000601435">
    <property type="component" value="Unassembled WGS sequence"/>
</dbReference>
<comment type="caution">
    <text evidence="2">The sequence shown here is derived from an EMBL/GenBank/DDBJ whole genome shotgun (WGS) entry which is preliminary data.</text>
</comment>
<dbReference type="SMART" id="SM00164">
    <property type="entry name" value="TBC"/>
    <property type="match status" value="1"/>
</dbReference>
<keyword evidence="3" id="KW-1185">Reference proteome</keyword>
<feature type="domain" description="Rab-GAP TBC" evidence="1">
    <location>
        <begin position="399"/>
        <end position="617"/>
    </location>
</feature>
<dbReference type="OrthoDB" id="1924787at2759"/>
<proteinExistence type="predicted"/>
<dbReference type="AlphaFoldDB" id="A0A813C3Q5"/>
<reference evidence="2" key="1">
    <citation type="submission" date="2021-02" db="EMBL/GenBank/DDBJ databases">
        <authorList>
            <person name="Dougan E. K."/>
            <person name="Rhodes N."/>
            <person name="Thang M."/>
            <person name="Chan C."/>
        </authorList>
    </citation>
    <scope>NUCLEOTIDE SEQUENCE</scope>
</reference>
<dbReference type="Gene3D" id="1.10.8.270">
    <property type="entry name" value="putative rabgap domain of human tbc1 domain family member 14 like domains"/>
    <property type="match status" value="1"/>
</dbReference>
<sequence length="703" mass="77216">MKDGVLVLVDTDLRLGRPFCSVADLKNAVALEVEQKHFTSRSTFGRGGFFARSPAHLRKELEDDIRDRLRCLLSGRAADQPPHNTSSVIQAAEASLIGFAEKSVCLLYGMGVSGTPLFVPPQRLTPEWLEAMTVSSQPSIEYLCDGKKPPWLDAGAVLVLVADAAADRGWSERFALAAACLREATIATAHVHPCPIIWACCKTAEHELCSCPLTERWRHLVKVEVWQVSSPRALQALVNRAAATRLSDTFFHSPVAKPPLPVLLFFLCHSPFLGALLSVDLIADCEVLASATTKGASDIFSDKSDPHAYPGFTCEVHTAGLPVLMLRKDGCSSIEELTAPRSTSCRLPRSALLSQIVAFSRDAEVLARCRVVASSWRKALSVPGRTGQLEKSLVRFGRSVSSSSRWVFWQHLLHQRRAARRRKETEKVYEDMLQQGMEQPRFAEARAVIAADVPRTLQSSDAPPSLRPESAVNPLPLEERAKVLSRILVALAAACPSVGYCQGLDMACGFILSVAEEAAIAAAGLDLERAVFAFLLAVLELGVREWFEPPLLGLRAATFAFWKLLQNDLPLVAQNLASECVGCELLVLPWFQTLFCGVRWMPRDVLSRIWEAWLLDGTPKVLFRTALMLFQQSADSLSQSCLEDISQQLKQCPPGLSCNPATFLELAWRTKVTSRVLSSLVAEANESLCENSCALQNQGVRRH</sequence>
<evidence type="ECO:0000313" key="3">
    <source>
        <dbReference type="Proteomes" id="UP000601435"/>
    </source>
</evidence>
<evidence type="ECO:0000259" key="1">
    <source>
        <dbReference type="PROSITE" id="PS50086"/>
    </source>
</evidence>
<dbReference type="Pfam" id="PF00566">
    <property type="entry name" value="RabGAP-TBC"/>
    <property type="match status" value="1"/>
</dbReference>
<gene>
    <name evidence="2" type="primary">grtp1</name>
    <name evidence="2" type="ORF">SNEC2469_LOCUS33349</name>
</gene>
<organism evidence="2 3">
    <name type="scientific">Symbiodinium necroappetens</name>
    <dbReference type="NCBI Taxonomy" id="1628268"/>
    <lineage>
        <taxon>Eukaryota</taxon>
        <taxon>Sar</taxon>
        <taxon>Alveolata</taxon>
        <taxon>Dinophyceae</taxon>
        <taxon>Suessiales</taxon>
        <taxon>Symbiodiniaceae</taxon>
        <taxon>Symbiodinium</taxon>
    </lineage>
</organism>
<protein>
    <submittedName>
        <fullName evidence="2">Grtp1 protein</fullName>
    </submittedName>
</protein>
<dbReference type="GO" id="GO:0005096">
    <property type="term" value="F:GTPase activator activity"/>
    <property type="evidence" value="ECO:0007669"/>
    <property type="project" value="TreeGrafter"/>
</dbReference>
<dbReference type="Gene3D" id="1.10.472.80">
    <property type="entry name" value="Ypt/Rab-GAP domain of gyp1p, domain 3"/>
    <property type="match status" value="1"/>
</dbReference>
<dbReference type="PANTHER" id="PTHR47219">
    <property type="entry name" value="RAB GTPASE-ACTIVATING PROTEIN 1-LIKE"/>
    <property type="match status" value="1"/>
</dbReference>
<accession>A0A813C3Q5</accession>
<dbReference type="EMBL" id="CAJNJA010087552">
    <property type="protein sequence ID" value="CAE7938953.1"/>
    <property type="molecule type" value="Genomic_DNA"/>
</dbReference>